<keyword evidence="2" id="KW-1185">Reference proteome</keyword>
<gene>
    <name evidence="1" type="ORF">ASNO1_55860</name>
</gene>
<proteinExistence type="predicted"/>
<organism evidence="1 2">
    <name type="scientific">Corallococcus caeni</name>
    <dbReference type="NCBI Taxonomy" id="3082388"/>
    <lineage>
        <taxon>Bacteria</taxon>
        <taxon>Pseudomonadati</taxon>
        <taxon>Myxococcota</taxon>
        <taxon>Myxococcia</taxon>
        <taxon>Myxococcales</taxon>
        <taxon>Cystobacterineae</taxon>
        <taxon>Myxococcaceae</taxon>
        <taxon>Corallococcus</taxon>
    </lineage>
</organism>
<comment type="caution">
    <text evidence="1">The sequence shown here is derived from an EMBL/GenBank/DDBJ whole genome shotgun (WGS) entry which is preliminary data.</text>
</comment>
<reference evidence="1 2" key="1">
    <citation type="journal article" date="2024" name="Arch. Microbiol.">
        <title>Corallococcus caeni sp. nov., a novel myxobacterium isolated from activated sludge.</title>
        <authorList>
            <person name="Tomita S."/>
            <person name="Nakai R."/>
            <person name="Kuroda K."/>
            <person name="Kurashita H."/>
            <person name="Hatamoto M."/>
            <person name="Yamaguchi T."/>
            <person name="Narihiro T."/>
        </authorList>
    </citation>
    <scope>NUCLEOTIDE SEQUENCE [LARGE SCALE GENOMIC DNA]</scope>
    <source>
        <strain evidence="1 2">NO1</strain>
    </source>
</reference>
<protein>
    <submittedName>
        <fullName evidence="1">Uncharacterized protein</fullName>
    </submittedName>
</protein>
<accession>A0ABQ6QZ74</accession>
<dbReference type="Proteomes" id="UP001342631">
    <property type="component" value="Unassembled WGS sequence"/>
</dbReference>
<evidence type="ECO:0000313" key="2">
    <source>
        <dbReference type="Proteomes" id="UP001342631"/>
    </source>
</evidence>
<dbReference type="EMBL" id="BTTX01000005">
    <property type="protein sequence ID" value="GMU09333.1"/>
    <property type="molecule type" value="Genomic_DNA"/>
</dbReference>
<sequence length="68" mass="6780">MDRVRVDAVRTGARRARGPVVTDREASAVVAVLAVLVAAGVKGAAGVKAVAVIATRARWGPASASSPS</sequence>
<name>A0ABQ6QZ74_9BACT</name>
<evidence type="ECO:0000313" key="1">
    <source>
        <dbReference type="EMBL" id="GMU09333.1"/>
    </source>
</evidence>